<evidence type="ECO:0000313" key="1">
    <source>
        <dbReference type="EMBL" id="GBN54739.1"/>
    </source>
</evidence>
<evidence type="ECO:0000313" key="2">
    <source>
        <dbReference type="Proteomes" id="UP000499080"/>
    </source>
</evidence>
<sequence length="186" mass="20627">MNSLSGHFTECLTSQIANCGAICNISLFLDFLQIVVKQSLFRRLLSSSVCNTDPSANRERNLLQVLAALIERFFPDDPKATFAVFIFKNFDAIFSIVQPSCFLLSALHGLPVLEKLSHWGAPRVDEKPPDRNARSLPYDGFSKWLGLCRLPGACPIRCMAHQSSASALELAILVSDKQHARSDDFV</sequence>
<protein>
    <submittedName>
        <fullName evidence="1">Uncharacterized protein</fullName>
    </submittedName>
</protein>
<organism evidence="1 2">
    <name type="scientific">Araneus ventricosus</name>
    <name type="common">Orbweaver spider</name>
    <name type="synonym">Epeira ventricosa</name>
    <dbReference type="NCBI Taxonomy" id="182803"/>
    <lineage>
        <taxon>Eukaryota</taxon>
        <taxon>Metazoa</taxon>
        <taxon>Ecdysozoa</taxon>
        <taxon>Arthropoda</taxon>
        <taxon>Chelicerata</taxon>
        <taxon>Arachnida</taxon>
        <taxon>Araneae</taxon>
        <taxon>Araneomorphae</taxon>
        <taxon>Entelegynae</taxon>
        <taxon>Araneoidea</taxon>
        <taxon>Araneidae</taxon>
        <taxon>Araneus</taxon>
    </lineage>
</organism>
<dbReference type="EMBL" id="BGPR01012137">
    <property type="protein sequence ID" value="GBN54739.1"/>
    <property type="molecule type" value="Genomic_DNA"/>
</dbReference>
<comment type="caution">
    <text evidence="1">The sequence shown here is derived from an EMBL/GenBank/DDBJ whole genome shotgun (WGS) entry which is preliminary data.</text>
</comment>
<name>A0A4Y2PU54_ARAVE</name>
<keyword evidence="2" id="KW-1185">Reference proteome</keyword>
<proteinExistence type="predicted"/>
<dbReference type="Proteomes" id="UP000499080">
    <property type="component" value="Unassembled WGS sequence"/>
</dbReference>
<reference evidence="1 2" key="1">
    <citation type="journal article" date="2019" name="Sci. Rep.">
        <title>Orb-weaving spider Araneus ventricosus genome elucidates the spidroin gene catalogue.</title>
        <authorList>
            <person name="Kono N."/>
            <person name="Nakamura H."/>
            <person name="Ohtoshi R."/>
            <person name="Moran D.A.P."/>
            <person name="Shinohara A."/>
            <person name="Yoshida Y."/>
            <person name="Fujiwara M."/>
            <person name="Mori M."/>
            <person name="Tomita M."/>
            <person name="Arakawa K."/>
        </authorList>
    </citation>
    <scope>NUCLEOTIDE SEQUENCE [LARGE SCALE GENOMIC DNA]</scope>
</reference>
<gene>
    <name evidence="1" type="ORF">AVEN_75789_1</name>
</gene>
<dbReference type="AlphaFoldDB" id="A0A4Y2PU54"/>
<accession>A0A4Y2PU54</accession>